<feature type="chain" id="PRO_5032427943" evidence="1">
    <location>
        <begin position="20"/>
        <end position="242"/>
    </location>
</feature>
<sequence>MKMKALHALLLAVAGLVTAVPAAAQAPAGPIGISPTGQPRSYAMRFQPYQLQGYGRARFGMTLDEVKAAIAADYPGASAPKEDADLVTRTRTLMVVAPTLAPGPGPATLSFVFGAQSHRLAAINVYWIAPGEATAQQREAIIAAGSQLLAGLVGSYWAPLSTARGHVLAPGVVILFASRDAAGHGIEVRLDGVPLAVQRPARDGKPRPLERMPAPPGPARLRLAISADPEHPDVFRLPAGSF</sequence>
<feature type="signal peptide" evidence="1">
    <location>
        <begin position="1"/>
        <end position="19"/>
    </location>
</feature>
<keyword evidence="3" id="KW-1185">Reference proteome</keyword>
<protein>
    <submittedName>
        <fullName evidence="2">Uncharacterized protein</fullName>
    </submittedName>
</protein>
<gene>
    <name evidence="2" type="ORF">HHL11_10830</name>
</gene>
<comment type="caution">
    <text evidence="2">The sequence shown here is derived from an EMBL/GenBank/DDBJ whole genome shotgun (WGS) entry which is preliminary data.</text>
</comment>
<name>A0A848GZW4_9BURK</name>
<dbReference type="AlphaFoldDB" id="A0A848GZW4"/>
<organism evidence="2 3">
    <name type="scientific">Ramlibacter agri</name>
    <dbReference type="NCBI Taxonomy" id="2728837"/>
    <lineage>
        <taxon>Bacteria</taxon>
        <taxon>Pseudomonadati</taxon>
        <taxon>Pseudomonadota</taxon>
        <taxon>Betaproteobacteria</taxon>
        <taxon>Burkholderiales</taxon>
        <taxon>Comamonadaceae</taxon>
        <taxon>Ramlibacter</taxon>
    </lineage>
</organism>
<accession>A0A848GZW4</accession>
<dbReference type="RefSeq" id="WP_169418392.1">
    <property type="nucleotide sequence ID" value="NZ_JABBFX010000001.1"/>
</dbReference>
<evidence type="ECO:0000313" key="3">
    <source>
        <dbReference type="Proteomes" id="UP000541185"/>
    </source>
</evidence>
<keyword evidence="1" id="KW-0732">Signal</keyword>
<dbReference type="Proteomes" id="UP000541185">
    <property type="component" value="Unassembled WGS sequence"/>
</dbReference>
<dbReference type="EMBL" id="JABBFX010000001">
    <property type="protein sequence ID" value="NML44246.1"/>
    <property type="molecule type" value="Genomic_DNA"/>
</dbReference>
<proteinExistence type="predicted"/>
<reference evidence="2 3" key="1">
    <citation type="submission" date="2020-04" db="EMBL/GenBank/DDBJ databases">
        <title>Ramlibacter sp. G-1-2-2 isolated from soil.</title>
        <authorList>
            <person name="Dahal R.H."/>
        </authorList>
    </citation>
    <scope>NUCLEOTIDE SEQUENCE [LARGE SCALE GENOMIC DNA]</scope>
    <source>
        <strain evidence="2 3">G-1-2-2</strain>
    </source>
</reference>
<evidence type="ECO:0000313" key="2">
    <source>
        <dbReference type="EMBL" id="NML44246.1"/>
    </source>
</evidence>
<evidence type="ECO:0000256" key="1">
    <source>
        <dbReference type="SAM" id="SignalP"/>
    </source>
</evidence>